<protein>
    <submittedName>
        <fullName evidence="2">Uncharacterized protein</fullName>
    </submittedName>
</protein>
<feature type="compositionally biased region" description="Polar residues" evidence="1">
    <location>
        <begin position="189"/>
        <end position="206"/>
    </location>
</feature>
<gene>
    <name evidence="2" type="ORF">CHC_T00006253001</name>
</gene>
<feature type="region of interest" description="Disordered" evidence="1">
    <location>
        <begin position="189"/>
        <end position="231"/>
    </location>
</feature>
<dbReference type="Gramene" id="CDF38534">
    <property type="protein sequence ID" value="CDF38534"/>
    <property type="gene ID" value="CHC_T00006253001"/>
</dbReference>
<name>R7QKE7_CHOCR</name>
<proteinExistence type="predicted"/>
<feature type="compositionally biased region" description="Basic and acidic residues" evidence="1">
    <location>
        <begin position="143"/>
        <end position="156"/>
    </location>
</feature>
<keyword evidence="3" id="KW-1185">Reference proteome</keyword>
<dbReference type="OrthoDB" id="10757at2759"/>
<feature type="region of interest" description="Disordered" evidence="1">
    <location>
        <begin position="1"/>
        <end position="104"/>
    </location>
</feature>
<sequence length="411" mass="44202">MVAAKDQPQRLQLSAPGLHNAQGELLTHPEHTVPPTVHNKQLSQESNEEHRVEHFSRFAKRNTNSNTTEKSPSQSPLTSQALASNTDTHSNLTRPGKPTNSFSRSKFNAARNHQNMELHDASGTVLQQYPLNSDSDVNNTHRPSPDTDSAKHDHNGDQQSDQQQPPPPTTSIPQGVQDQVATANPSVSVQAPNVNLPSVSARSVPQPTGMDSAAAVVPAPSPKKPARMPGTKQCPTCHNTIAAAVAKCPKCPHVFREKKEKVKRSGKRGKKNCPKCQYENPSACSSCKNCKHVFRLKLMDKYKSMRPRQQNESAAAAAAAAAHAAANMQHTGQGGAVTAVSAVPLPAGVATYPNQIGQQLHPGHGAVSVMPAMQQHPIAMHQHGHNVHSSGVPMHSLPQHSIHPHQPHPQL</sequence>
<feature type="compositionally biased region" description="Basic and acidic residues" evidence="1">
    <location>
        <begin position="47"/>
        <end position="56"/>
    </location>
</feature>
<feature type="compositionally biased region" description="Basic residues" evidence="1">
    <location>
        <begin position="402"/>
        <end position="411"/>
    </location>
</feature>
<feature type="region of interest" description="Disordered" evidence="1">
    <location>
        <begin position="129"/>
        <end position="175"/>
    </location>
</feature>
<feature type="region of interest" description="Disordered" evidence="1">
    <location>
        <begin position="383"/>
        <end position="411"/>
    </location>
</feature>
<dbReference type="EMBL" id="HG001940">
    <property type="protein sequence ID" value="CDF38534.1"/>
    <property type="molecule type" value="Genomic_DNA"/>
</dbReference>
<dbReference type="Proteomes" id="UP000012073">
    <property type="component" value="Unassembled WGS sequence"/>
</dbReference>
<dbReference type="AlphaFoldDB" id="R7QKE7"/>
<evidence type="ECO:0000313" key="3">
    <source>
        <dbReference type="Proteomes" id="UP000012073"/>
    </source>
</evidence>
<feature type="compositionally biased region" description="Polar residues" evidence="1">
    <location>
        <begin position="61"/>
        <end position="104"/>
    </location>
</feature>
<feature type="compositionally biased region" description="Polar residues" evidence="1">
    <location>
        <begin position="129"/>
        <end position="142"/>
    </location>
</feature>
<dbReference type="KEGG" id="ccp:CHC_T00006253001"/>
<dbReference type="RefSeq" id="XP_005718427.1">
    <property type="nucleotide sequence ID" value="XM_005718370.1"/>
</dbReference>
<reference evidence="3" key="1">
    <citation type="journal article" date="2013" name="Proc. Natl. Acad. Sci. U.S.A.">
        <title>Genome structure and metabolic features in the red seaweed Chondrus crispus shed light on evolution of the Archaeplastida.</title>
        <authorList>
            <person name="Collen J."/>
            <person name="Porcel B."/>
            <person name="Carre W."/>
            <person name="Ball S.G."/>
            <person name="Chaparro C."/>
            <person name="Tonon T."/>
            <person name="Barbeyron T."/>
            <person name="Michel G."/>
            <person name="Noel B."/>
            <person name="Valentin K."/>
            <person name="Elias M."/>
            <person name="Artiguenave F."/>
            <person name="Arun A."/>
            <person name="Aury J.M."/>
            <person name="Barbosa-Neto J.F."/>
            <person name="Bothwell J.H."/>
            <person name="Bouget F.Y."/>
            <person name="Brillet L."/>
            <person name="Cabello-Hurtado F."/>
            <person name="Capella-Gutierrez S."/>
            <person name="Charrier B."/>
            <person name="Cladiere L."/>
            <person name="Cock J.M."/>
            <person name="Coelho S.M."/>
            <person name="Colleoni C."/>
            <person name="Czjzek M."/>
            <person name="Da Silva C."/>
            <person name="Delage L."/>
            <person name="Denoeud F."/>
            <person name="Deschamps P."/>
            <person name="Dittami S.M."/>
            <person name="Gabaldon T."/>
            <person name="Gachon C.M."/>
            <person name="Groisillier A."/>
            <person name="Herve C."/>
            <person name="Jabbari K."/>
            <person name="Katinka M."/>
            <person name="Kloareg B."/>
            <person name="Kowalczyk N."/>
            <person name="Labadie K."/>
            <person name="Leblanc C."/>
            <person name="Lopez P.J."/>
            <person name="McLachlan D.H."/>
            <person name="Meslet-Cladiere L."/>
            <person name="Moustafa A."/>
            <person name="Nehr Z."/>
            <person name="Nyvall Collen P."/>
            <person name="Panaud O."/>
            <person name="Partensky F."/>
            <person name="Poulain J."/>
            <person name="Rensing S.A."/>
            <person name="Rousvoal S."/>
            <person name="Samson G."/>
            <person name="Symeonidi A."/>
            <person name="Weissenbach J."/>
            <person name="Zambounis A."/>
            <person name="Wincker P."/>
            <person name="Boyen C."/>
        </authorList>
    </citation>
    <scope>NUCLEOTIDE SEQUENCE [LARGE SCALE GENOMIC DNA]</scope>
    <source>
        <strain evidence="3">cv. Stackhouse</strain>
    </source>
</reference>
<evidence type="ECO:0000256" key="1">
    <source>
        <dbReference type="SAM" id="MobiDB-lite"/>
    </source>
</evidence>
<accession>R7QKE7</accession>
<dbReference type="GeneID" id="17326142"/>
<organism evidence="2 3">
    <name type="scientific">Chondrus crispus</name>
    <name type="common">Carrageen Irish moss</name>
    <name type="synonym">Polymorpha crispa</name>
    <dbReference type="NCBI Taxonomy" id="2769"/>
    <lineage>
        <taxon>Eukaryota</taxon>
        <taxon>Rhodophyta</taxon>
        <taxon>Florideophyceae</taxon>
        <taxon>Rhodymeniophycidae</taxon>
        <taxon>Gigartinales</taxon>
        <taxon>Gigartinaceae</taxon>
        <taxon>Chondrus</taxon>
    </lineage>
</organism>
<evidence type="ECO:0000313" key="2">
    <source>
        <dbReference type="EMBL" id="CDF38534.1"/>
    </source>
</evidence>